<gene>
    <name evidence="1" type="ORF">OD816_000163</name>
</gene>
<name>A0AAE3TFF9_9BACT</name>
<dbReference type="Proteomes" id="UP001144110">
    <property type="component" value="Unassembled WGS sequence"/>
</dbReference>
<accession>A0AAE3TFF9</accession>
<protein>
    <submittedName>
        <fullName evidence="1">Uncharacterized protein</fullName>
    </submittedName>
</protein>
<sequence>MKDGRLKNIKSTKATFGKFFNKTIVKEIK</sequence>
<dbReference type="EMBL" id="JAPHEG010000001">
    <property type="protein sequence ID" value="MDF2952918.1"/>
    <property type="molecule type" value="Genomic_DNA"/>
</dbReference>
<evidence type="ECO:0000313" key="2">
    <source>
        <dbReference type="Proteomes" id="UP001144110"/>
    </source>
</evidence>
<comment type="caution">
    <text evidence="1">The sequence shown here is derived from an EMBL/GenBank/DDBJ whole genome shotgun (WGS) entry which is preliminary data.</text>
</comment>
<evidence type="ECO:0000313" key="1">
    <source>
        <dbReference type="EMBL" id="MDF2952918.1"/>
    </source>
</evidence>
<dbReference type="AlphaFoldDB" id="A0AAE3TFF9"/>
<organism evidence="1 2">
    <name type="scientific">Candidatus Thermodesulfobacterium syntrophicum</name>
    <dbReference type="NCBI Taxonomy" id="3060442"/>
    <lineage>
        <taxon>Bacteria</taxon>
        <taxon>Pseudomonadati</taxon>
        <taxon>Thermodesulfobacteriota</taxon>
        <taxon>Thermodesulfobacteria</taxon>
        <taxon>Thermodesulfobacteriales</taxon>
        <taxon>Thermodesulfobacteriaceae</taxon>
        <taxon>Thermodesulfobacterium</taxon>
    </lineage>
</organism>
<proteinExistence type="predicted"/>
<reference evidence="1" key="1">
    <citation type="submission" date="2022-11" db="EMBL/GenBank/DDBJ databases">
        <title>Candidatus Alkanophaga archaea from heated hydrothermal vent sediment oxidize petroleum alkanes.</title>
        <authorList>
            <person name="Zehnle H."/>
            <person name="Laso-Perez R."/>
            <person name="Lipp J."/>
            <person name="Teske A."/>
            <person name="Wegener G."/>
        </authorList>
    </citation>
    <scope>NUCLEOTIDE SEQUENCE</scope>
    <source>
        <strain evidence="1">MCA70</strain>
    </source>
</reference>